<reference evidence="2 3" key="1">
    <citation type="journal article" date="2021" name="Syst. Appl. Microbiol.">
        <title>Persephonella atlantica sp. nov.: How to adapt to physico-chemical gradients in high temperature hydrothermal habitats.</title>
        <authorList>
            <person name="Francois D.X."/>
            <person name="Godfroy A."/>
            <person name="Mathien C."/>
            <person name="Aube J."/>
            <person name="Cathalot C."/>
            <person name="Lesongeur F."/>
            <person name="L'Haridon S."/>
            <person name="Philippon X."/>
            <person name="Roussel E.G."/>
        </authorList>
    </citation>
    <scope>NUCLEOTIDE SEQUENCE [LARGE SCALE GENOMIC DNA]</scope>
    <source>
        <strain evidence="2 3">MO1340</strain>
    </source>
</reference>
<gene>
    <name evidence="2" type="ORF">GWK41_01650</name>
</gene>
<dbReference type="PIRSF" id="PIRSF005028">
    <property type="entry name" value="KhtT"/>
    <property type="match status" value="1"/>
</dbReference>
<evidence type="ECO:0000313" key="3">
    <source>
        <dbReference type="Proteomes" id="UP000772812"/>
    </source>
</evidence>
<dbReference type="PANTHER" id="PTHR30445:SF8">
    <property type="entry name" value="K(+)_H(+) ANTIPORTER SUBUNIT KHTT"/>
    <property type="match status" value="1"/>
</dbReference>
<dbReference type="InterPro" id="IPR006037">
    <property type="entry name" value="RCK_C"/>
</dbReference>
<evidence type="ECO:0000313" key="2">
    <source>
        <dbReference type="EMBL" id="MBK3331768.1"/>
    </source>
</evidence>
<proteinExistence type="predicted"/>
<organism evidence="2 3">
    <name type="scientific">Persephonella atlantica</name>
    <dbReference type="NCBI Taxonomy" id="2699429"/>
    <lineage>
        <taxon>Bacteria</taxon>
        <taxon>Pseudomonadati</taxon>
        <taxon>Aquificota</taxon>
        <taxon>Aquificia</taxon>
        <taxon>Aquificales</taxon>
        <taxon>Hydrogenothermaceae</taxon>
        <taxon>Persephonella</taxon>
    </lineage>
</organism>
<dbReference type="InterPro" id="IPR036721">
    <property type="entry name" value="RCK_C_sf"/>
</dbReference>
<dbReference type="EMBL" id="JAACYA010000001">
    <property type="protein sequence ID" value="MBK3331768.1"/>
    <property type="molecule type" value="Genomic_DNA"/>
</dbReference>
<keyword evidence="3" id="KW-1185">Reference proteome</keyword>
<dbReference type="InterPro" id="IPR026278">
    <property type="entry name" value="KhtT"/>
</dbReference>
<dbReference type="PANTHER" id="PTHR30445">
    <property type="entry name" value="K(+)_H(+) ANTIPORTER SUBUNIT KHTT"/>
    <property type="match status" value="1"/>
</dbReference>
<dbReference type="RefSeq" id="WP_200673172.1">
    <property type="nucleotide sequence ID" value="NZ_JAACYA010000001.1"/>
</dbReference>
<name>A0ABS1GFU6_9AQUI</name>
<sequence>MEFKETDLPGIGKKYSIITSSGDKITVIMHITGKREIFVFEPDDYDEPSCDVVLSEEEANQLGSVLMGAYYRPEQEKEKEVLIENLAIEWIKVPQSSPLTEKSIKEADIRKRSGVTVIAIIKKDKTIINPRPDEIISAGDTLVVVGTREQVENFIREFGLNA</sequence>
<feature type="domain" description="RCK C-terminal" evidence="1">
    <location>
        <begin position="76"/>
        <end position="161"/>
    </location>
</feature>
<protein>
    <submittedName>
        <fullName evidence="2">Cation:proton antiporter regulatory subunit</fullName>
    </submittedName>
</protein>
<dbReference type="InterPro" id="IPR050144">
    <property type="entry name" value="AAE_transporter"/>
</dbReference>
<dbReference type="SUPFAM" id="SSF116726">
    <property type="entry name" value="TrkA C-terminal domain-like"/>
    <property type="match status" value="1"/>
</dbReference>
<dbReference type="Proteomes" id="UP000772812">
    <property type="component" value="Unassembled WGS sequence"/>
</dbReference>
<dbReference type="PROSITE" id="PS51202">
    <property type="entry name" value="RCK_C"/>
    <property type="match status" value="1"/>
</dbReference>
<dbReference type="Gene3D" id="3.30.70.1450">
    <property type="entry name" value="Regulator of K+ conductance, C-terminal domain"/>
    <property type="match status" value="1"/>
</dbReference>
<evidence type="ECO:0000259" key="1">
    <source>
        <dbReference type="PROSITE" id="PS51202"/>
    </source>
</evidence>
<dbReference type="Pfam" id="PF25991">
    <property type="entry name" value="KhtT_N"/>
    <property type="match status" value="1"/>
</dbReference>
<comment type="caution">
    <text evidence="2">The sequence shown here is derived from an EMBL/GenBank/DDBJ whole genome shotgun (WGS) entry which is preliminary data.</text>
</comment>
<dbReference type="InterPro" id="IPR058776">
    <property type="entry name" value="KhtT-like_N"/>
</dbReference>
<accession>A0ABS1GFU6</accession>
<dbReference type="Pfam" id="PF02080">
    <property type="entry name" value="TrkA_C"/>
    <property type="match status" value="1"/>
</dbReference>